<dbReference type="PROSITE" id="PS51471">
    <property type="entry name" value="FE2OG_OXY"/>
    <property type="match status" value="1"/>
</dbReference>
<dbReference type="InterPro" id="IPR005123">
    <property type="entry name" value="Oxoglu/Fe-dep_dioxygenase_dom"/>
</dbReference>
<dbReference type="InterPro" id="IPR006620">
    <property type="entry name" value="Pro_4_hyd_alph"/>
</dbReference>
<reference evidence="11" key="1">
    <citation type="submission" date="2022-11" db="UniProtKB">
        <authorList>
            <consortium name="WormBaseParasite"/>
        </authorList>
    </citation>
    <scope>IDENTIFICATION</scope>
</reference>
<feature type="domain" description="Fe2OG dioxygenase" evidence="9">
    <location>
        <begin position="241"/>
        <end position="392"/>
    </location>
</feature>
<dbReference type="Proteomes" id="UP000887566">
    <property type="component" value="Unplaced"/>
</dbReference>
<keyword evidence="8" id="KW-0732">Signal</keyword>
<evidence type="ECO:0000256" key="2">
    <source>
        <dbReference type="ARBA" id="ARBA00022723"/>
    </source>
</evidence>
<evidence type="ECO:0000256" key="4">
    <source>
        <dbReference type="ARBA" id="ARBA00022896"/>
    </source>
</evidence>
<accession>A0A914UQS0</accession>
<proteinExistence type="predicted"/>
<evidence type="ECO:0000256" key="8">
    <source>
        <dbReference type="SAM" id="SignalP"/>
    </source>
</evidence>
<feature type="signal peptide" evidence="8">
    <location>
        <begin position="1"/>
        <end position="21"/>
    </location>
</feature>
<feature type="chain" id="PRO_5037954250" evidence="8">
    <location>
        <begin position="22"/>
        <end position="404"/>
    </location>
</feature>
<keyword evidence="4" id="KW-0847">Vitamin C</keyword>
<dbReference type="InterPro" id="IPR045054">
    <property type="entry name" value="P4HA-like"/>
</dbReference>
<dbReference type="AlphaFoldDB" id="A0A914UQS0"/>
<dbReference type="GO" id="GO:0004656">
    <property type="term" value="F:procollagen-proline 4-dioxygenase activity"/>
    <property type="evidence" value="ECO:0007669"/>
    <property type="project" value="TreeGrafter"/>
</dbReference>
<dbReference type="PANTHER" id="PTHR10869:SF246">
    <property type="entry name" value="TRANSMEMBRANE PROLYL 4-HYDROXYLASE"/>
    <property type="match status" value="1"/>
</dbReference>
<dbReference type="GO" id="GO:0031418">
    <property type="term" value="F:L-ascorbic acid binding"/>
    <property type="evidence" value="ECO:0007669"/>
    <property type="project" value="UniProtKB-KW"/>
</dbReference>
<dbReference type="PANTHER" id="PTHR10869">
    <property type="entry name" value="PROLYL 4-HYDROXYLASE ALPHA SUBUNIT"/>
    <property type="match status" value="1"/>
</dbReference>
<comment type="cofactor">
    <cofactor evidence="1">
        <name>L-ascorbate</name>
        <dbReference type="ChEBI" id="CHEBI:38290"/>
    </cofactor>
</comment>
<evidence type="ECO:0000256" key="7">
    <source>
        <dbReference type="ARBA" id="ARBA00023004"/>
    </source>
</evidence>
<evidence type="ECO:0000313" key="11">
    <source>
        <dbReference type="WBParaSite" id="PSAMB.scaffold1148size35273.g11346.t1"/>
    </source>
</evidence>
<dbReference type="SMART" id="SM00702">
    <property type="entry name" value="P4Hc"/>
    <property type="match status" value="1"/>
</dbReference>
<evidence type="ECO:0000256" key="5">
    <source>
        <dbReference type="ARBA" id="ARBA00022964"/>
    </source>
</evidence>
<evidence type="ECO:0000256" key="6">
    <source>
        <dbReference type="ARBA" id="ARBA00023002"/>
    </source>
</evidence>
<keyword evidence="5" id="KW-0223">Dioxygenase</keyword>
<dbReference type="InterPro" id="IPR044862">
    <property type="entry name" value="Pro_4_hyd_alph_FE2OG_OXY"/>
</dbReference>
<keyword evidence="6" id="KW-0560">Oxidoreductase</keyword>
<keyword evidence="7" id="KW-0408">Iron</keyword>
<protein>
    <submittedName>
        <fullName evidence="11">Fe2OG dioxygenase domain-containing protein</fullName>
    </submittedName>
</protein>
<keyword evidence="10" id="KW-1185">Reference proteome</keyword>
<evidence type="ECO:0000256" key="1">
    <source>
        <dbReference type="ARBA" id="ARBA00001961"/>
    </source>
</evidence>
<evidence type="ECO:0000256" key="3">
    <source>
        <dbReference type="ARBA" id="ARBA00022837"/>
    </source>
</evidence>
<keyword evidence="2" id="KW-0479">Metal-binding</keyword>
<dbReference type="GO" id="GO:0005783">
    <property type="term" value="C:endoplasmic reticulum"/>
    <property type="evidence" value="ECO:0007669"/>
    <property type="project" value="TreeGrafter"/>
</dbReference>
<sequence length="404" mass="45499">MNTFVPYGLAFALLTLAGCLGTETDDDEGFCDLDNEADCGAATEKSSSFILSQLQFDLEVGGSHELRISDGRSLKLRLLSKRPLLYEIDDFLSSDEADHVVAEAGRRGLVRSGTEGGGFAAGVRLMDADNDRILTIAEMRRTLEHNFDAHFTEIDVRRMYDELRLDPNGDDVITPEELQQAMPDSKALGEYVRQVMQKNARLRGRNSENMFFFPDRETDGIIQSITDRVAQAMGLPGTLVEKSDMQIVHYGIGGHYNIHLDSAEAPPDRQIPCCTRFDGVKACRSCRWATLLFYLNDVIEGGETAFPVADDPSFDADIFHNEFRENLHVQCDSESVRLRVKPEKGKAVLWYNHLPTKEGEYPWFGAIDHNSRHGSCPVKQGEKWIANFWIKVTDDKNWDLSHQE</sequence>
<dbReference type="Gene3D" id="2.60.120.620">
    <property type="entry name" value="q2cbj1_9rhob like domain"/>
    <property type="match status" value="1"/>
</dbReference>
<evidence type="ECO:0000313" key="10">
    <source>
        <dbReference type="Proteomes" id="UP000887566"/>
    </source>
</evidence>
<organism evidence="10 11">
    <name type="scientific">Plectus sambesii</name>
    <dbReference type="NCBI Taxonomy" id="2011161"/>
    <lineage>
        <taxon>Eukaryota</taxon>
        <taxon>Metazoa</taxon>
        <taxon>Ecdysozoa</taxon>
        <taxon>Nematoda</taxon>
        <taxon>Chromadorea</taxon>
        <taxon>Plectida</taxon>
        <taxon>Plectina</taxon>
        <taxon>Plectoidea</taxon>
        <taxon>Plectidae</taxon>
        <taxon>Plectus</taxon>
    </lineage>
</organism>
<dbReference type="Pfam" id="PF13640">
    <property type="entry name" value="2OG-FeII_Oxy_3"/>
    <property type="match status" value="1"/>
</dbReference>
<evidence type="ECO:0000259" key="9">
    <source>
        <dbReference type="PROSITE" id="PS51471"/>
    </source>
</evidence>
<name>A0A914UQS0_9BILA</name>
<dbReference type="WBParaSite" id="PSAMB.scaffold1148size35273.g11346.t1">
    <property type="protein sequence ID" value="PSAMB.scaffold1148size35273.g11346.t1"/>
    <property type="gene ID" value="PSAMB.scaffold1148size35273.g11346"/>
</dbReference>
<dbReference type="SUPFAM" id="SSF47473">
    <property type="entry name" value="EF-hand"/>
    <property type="match status" value="1"/>
</dbReference>
<dbReference type="PROSITE" id="PS00018">
    <property type="entry name" value="EF_HAND_1"/>
    <property type="match status" value="2"/>
</dbReference>
<dbReference type="InterPro" id="IPR018247">
    <property type="entry name" value="EF_Hand_1_Ca_BS"/>
</dbReference>
<dbReference type="GO" id="GO:0005506">
    <property type="term" value="F:iron ion binding"/>
    <property type="evidence" value="ECO:0007669"/>
    <property type="project" value="InterPro"/>
</dbReference>
<keyword evidence="3" id="KW-0106">Calcium</keyword>
<dbReference type="InterPro" id="IPR011992">
    <property type="entry name" value="EF-hand-dom_pair"/>
</dbReference>